<dbReference type="RefSeq" id="WP_198746240.1">
    <property type="nucleotide sequence ID" value="NZ_JAEHTE010000001.1"/>
</dbReference>
<protein>
    <submittedName>
        <fullName evidence="1">Uncharacterized protein</fullName>
    </submittedName>
</protein>
<name>A0A8I1EAX7_PSEPU</name>
<reference evidence="1" key="1">
    <citation type="submission" date="2020-12" db="EMBL/GenBank/DDBJ databases">
        <title>Enhanced detection system for hospital associated transmission using whole genome sequencing surveillance.</title>
        <authorList>
            <person name="Harrison L.H."/>
            <person name="Van Tyne D."/>
            <person name="Marsh J.W."/>
            <person name="Griffith M.P."/>
            <person name="Snyder D.J."/>
            <person name="Cooper V.S."/>
            <person name="Mustapha M."/>
        </authorList>
    </citation>
    <scope>NUCLEOTIDE SEQUENCE</scope>
    <source>
        <strain evidence="1">PSB00042</strain>
    </source>
</reference>
<proteinExistence type="predicted"/>
<dbReference type="AlphaFoldDB" id="A0A8I1EAX7"/>
<accession>A0A8I1EAX7</accession>
<sequence>MKLNRSNMIYANGLLAEQQRERVSDVPLRYKTTWRVRRIIELEPKDIDKYHRHYVTHDDDGRRITYACTEEIASGLHKREALKHLGLTLEKTRHDQS</sequence>
<comment type="caution">
    <text evidence="1">The sequence shown here is derived from an EMBL/GenBank/DDBJ whole genome shotgun (WGS) entry which is preliminary data.</text>
</comment>
<organism evidence="1 2">
    <name type="scientific">Pseudomonas putida</name>
    <name type="common">Arthrobacter siderocapsulatus</name>
    <dbReference type="NCBI Taxonomy" id="303"/>
    <lineage>
        <taxon>Bacteria</taxon>
        <taxon>Pseudomonadati</taxon>
        <taxon>Pseudomonadota</taxon>
        <taxon>Gammaproteobacteria</taxon>
        <taxon>Pseudomonadales</taxon>
        <taxon>Pseudomonadaceae</taxon>
        <taxon>Pseudomonas</taxon>
    </lineage>
</organism>
<dbReference type="EMBL" id="JAEHTE010000001">
    <property type="protein sequence ID" value="MBI6882627.1"/>
    <property type="molecule type" value="Genomic_DNA"/>
</dbReference>
<evidence type="ECO:0000313" key="2">
    <source>
        <dbReference type="Proteomes" id="UP000637061"/>
    </source>
</evidence>
<dbReference type="Proteomes" id="UP000637061">
    <property type="component" value="Unassembled WGS sequence"/>
</dbReference>
<gene>
    <name evidence="1" type="ORF">JEU22_01770</name>
</gene>
<evidence type="ECO:0000313" key="1">
    <source>
        <dbReference type="EMBL" id="MBI6882627.1"/>
    </source>
</evidence>